<sequence length="252" mass="29306">MNKVSVYGSFTQALFFSGVVSVPKYLLTHYKMLDITDREVMVLIQILCEAETNPYPTLTSLAARMTATLSEIEESVGHLVERNLLAIERYWNPTEEKWSNCYRFVGLIDELAEMWAIERSQQLEEERTLSQAQSMAFTNPAKKSLENLVRVFEQELGRPLTGIECENLDRWLATHFSEELIIEALRRGVSAGIRNFRYLDSILREWEKKGLRTKAEIEAEDAYFQSRQEKKVSRSKKQVPKTSPNKYDNFYL</sequence>
<protein>
    <submittedName>
        <fullName evidence="5">DnaD-like protein</fullName>
    </submittedName>
</protein>
<evidence type="ECO:0000313" key="5">
    <source>
        <dbReference type="EMBL" id="AFM41873.1"/>
    </source>
</evidence>
<gene>
    <name evidence="5" type="ordered locus">Desaci_2963</name>
</gene>
<dbReference type="InterPro" id="IPR053162">
    <property type="entry name" value="DnaD"/>
</dbReference>
<dbReference type="RefSeq" id="WP_014827866.1">
    <property type="nucleotide sequence ID" value="NC_018068.1"/>
</dbReference>
<dbReference type="Pfam" id="PF07261">
    <property type="entry name" value="DnaB_2"/>
    <property type="match status" value="1"/>
</dbReference>
<dbReference type="InterPro" id="IPR034829">
    <property type="entry name" value="DnaD-like_sf"/>
</dbReference>
<dbReference type="AlphaFoldDB" id="I4D7U9"/>
<dbReference type="OrthoDB" id="1652900at2"/>
<dbReference type="PANTHER" id="PTHR37293:SF6">
    <property type="entry name" value="DNA REPLICATION PROTEIN DNAD"/>
    <property type="match status" value="1"/>
</dbReference>
<dbReference type="InterPro" id="IPR053843">
    <property type="entry name" value="DnaD_N"/>
</dbReference>
<dbReference type="SUPFAM" id="SSF158499">
    <property type="entry name" value="DnaD domain-like"/>
    <property type="match status" value="1"/>
</dbReference>
<reference evidence="5 6" key="1">
    <citation type="journal article" date="2012" name="J. Bacteriol.">
        <title>Complete genome sequences of Desulfosporosinus orientis DSM765T, Desulfosporosinus youngiae DSM17734T, Desulfosporosinus meridiei DSM13257T, and Desulfosporosinus acidiphilus DSM22704T.</title>
        <authorList>
            <person name="Pester M."/>
            <person name="Brambilla E."/>
            <person name="Alazard D."/>
            <person name="Rattei T."/>
            <person name="Weinmaier T."/>
            <person name="Han J."/>
            <person name="Lucas S."/>
            <person name="Lapidus A."/>
            <person name="Cheng J.F."/>
            <person name="Goodwin L."/>
            <person name="Pitluck S."/>
            <person name="Peters L."/>
            <person name="Ovchinnikova G."/>
            <person name="Teshima H."/>
            <person name="Detter J.C."/>
            <person name="Han C.S."/>
            <person name="Tapia R."/>
            <person name="Land M.L."/>
            <person name="Hauser L."/>
            <person name="Kyrpides N.C."/>
            <person name="Ivanova N.N."/>
            <person name="Pagani I."/>
            <person name="Huntmann M."/>
            <person name="Wei C.L."/>
            <person name="Davenport K.W."/>
            <person name="Daligault H."/>
            <person name="Chain P.S."/>
            <person name="Chen A."/>
            <person name="Mavromatis K."/>
            <person name="Markowitz V."/>
            <person name="Szeto E."/>
            <person name="Mikhailova N."/>
            <person name="Pati A."/>
            <person name="Wagner M."/>
            <person name="Woyke T."/>
            <person name="Ollivier B."/>
            <person name="Klenk H.P."/>
            <person name="Spring S."/>
            <person name="Loy A."/>
        </authorList>
    </citation>
    <scope>NUCLEOTIDE SEQUENCE [LARGE SCALE GENOMIC DNA]</scope>
    <source>
        <strain evidence="6">DSM 22704 / JCM 16185 / SJ4</strain>
    </source>
</reference>
<evidence type="ECO:0000256" key="1">
    <source>
        <dbReference type="ARBA" id="ARBA00093462"/>
    </source>
</evidence>
<keyword evidence="6" id="KW-1185">Reference proteome</keyword>
<evidence type="ECO:0000256" key="2">
    <source>
        <dbReference type="SAM" id="MobiDB-lite"/>
    </source>
</evidence>
<dbReference type="PANTHER" id="PTHR37293">
    <property type="entry name" value="PHAGE REPLICATION PROTEIN-RELATED"/>
    <property type="match status" value="1"/>
</dbReference>
<proteinExistence type="inferred from homology"/>
<name>I4D7U9_DESAJ</name>
<evidence type="ECO:0000259" key="4">
    <source>
        <dbReference type="Pfam" id="PF21984"/>
    </source>
</evidence>
<dbReference type="InterPro" id="IPR006343">
    <property type="entry name" value="DnaB/C_C"/>
</dbReference>
<accession>I4D7U9</accession>
<feature type="domain" description="DnaB/C C-terminal" evidence="3">
    <location>
        <begin position="150"/>
        <end position="220"/>
    </location>
</feature>
<dbReference type="HOGENOM" id="CLU_091656_0_0_9"/>
<feature type="region of interest" description="Disordered" evidence="2">
    <location>
        <begin position="228"/>
        <end position="252"/>
    </location>
</feature>
<dbReference type="InterPro" id="IPR036388">
    <property type="entry name" value="WH-like_DNA-bd_sf"/>
</dbReference>
<dbReference type="KEGG" id="dai:Desaci_2963"/>
<dbReference type="STRING" id="646529.Desaci_2963"/>
<dbReference type="Proteomes" id="UP000002892">
    <property type="component" value="Chromosome"/>
</dbReference>
<dbReference type="Gene3D" id="1.10.10.10">
    <property type="entry name" value="Winged helix-like DNA-binding domain superfamily/Winged helix DNA-binding domain"/>
    <property type="match status" value="1"/>
</dbReference>
<dbReference type="Pfam" id="PF21984">
    <property type="entry name" value="DnaD_N"/>
    <property type="match status" value="1"/>
</dbReference>
<dbReference type="NCBIfam" id="TIGR01446">
    <property type="entry name" value="DnaD_dom"/>
    <property type="match status" value="1"/>
</dbReference>
<evidence type="ECO:0000259" key="3">
    <source>
        <dbReference type="Pfam" id="PF07261"/>
    </source>
</evidence>
<feature type="domain" description="DnaD N-terminal" evidence="4">
    <location>
        <begin position="22"/>
        <end position="119"/>
    </location>
</feature>
<dbReference type="EMBL" id="CP003639">
    <property type="protein sequence ID" value="AFM41873.1"/>
    <property type="molecule type" value="Genomic_DNA"/>
</dbReference>
<dbReference type="eggNOG" id="COG3935">
    <property type="taxonomic scope" value="Bacteria"/>
</dbReference>
<evidence type="ECO:0000313" key="6">
    <source>
        <dbReference type="Proteomes" id="UP000002892"/>
    </source>
</evidence>
<dbReference type="Gene3D" id="1.10.10.630">
    <property type="entry name" value="DnaD domain-like"/>
    <property type="match status" value="1"/>
</dbReference>
<comment type="similarity">
    <text evidence="1">Belongs to the DnaB/DnaD family.</text>
</comment>
<organism evidence="5 6">
    <name type="scientific">Desulfosporosinus acidiphilus (strain DSM 22704 / JCM 16185 / SJ4)</name>
    <dbReference type="NCBI Taxonomy" id="646529"/>
    <lineage>
        <taxon>Bacteria</taxon>
        <taxon>Bacillati</taxon>
        <taxon>Bacillota</taxon>
        <taxon>Clostridia</taxon>
        <taxon>Eubacteriales</taxon>
        <taxon>Desulfitobacteriaceae</taxon>
        <taxon>Desulfosporosinus</taxon>
    </lineage>
</organism>